<name>A0A9D4FVS9_DREPO</name>
<keyword evidence="1" id="KW-1133">Transmembrane helix</keyword>
<protein>
    <submittedName>
        <fullName evidence="2">Uncharacterized protein</fullName>
    </submittedName>
</protein>
<feature type="transmembrane region" description="Helical" evidence="1">
    <location>
        <begin position="36"/>
        <end position="63"/>
    </location>
</feature>
<dbReference type="AlphaFoldDB" id="A0A9D4FVS9"/>
<gene>
    <name evidence="2" type="ORF">DPMN_156507</name>
</gene>
<reference evidence="2" key="2">
    <citation type="submission" date="2020-11" db="EMBL/GenBank/DDBJ databases">
        <authorList>
            <person name="McCartney M.A."/>
            <person name="Auch B."/>
            <person name="Kono T."/>
            <person name="Mallez S."/>
            <person name="Becker A."/>
            <person name="Gohl D.M."/>
            <person name="Silverstein K.A.T."/>
            <person name="Koren S."/>
            <person name="Bechman K.B."/>
            <person name="Herman A."/>
            <person name="Abrahante J.E."/>
            <person name="Garbe J."/>
        </authorList>
    </citation>
    <scope>NUCLEOTIDE SEQUENCE</scope>
    <source>
        <strain evidence="2">Duluth1</strain>
        <tissue evidence="2">Whole animal</tissue>
    </source>
</reference>
<dbReference type="Proteomes" id="UP000828390">
    <property type="component" value="Unassembled WGS sequence"/>
</dbReference>
<organism evidence="2 3">
    <name type="scientific">Dreissena polymorpha</name>
    <name type="common">Zebra mussel</name>
    <name type="synonym">Mytilus polymorpha</name>
    <dbReference type="NCBI Taxonomy" id="45954"/>
    <lineage>
        <taxon>Eukaryota</taxon>
        <taxon>Metazoa</taxon>
        <taxon>Spiralia</taxon>
        <taxon>Lophotrochozoa</taxon>
        <taxon>Mollusca</taxon>
        <taxon>Bivalvia</taxon>
        <taxon>Autobranchia</taxon>
        <taxon>Heteroconchia</taxon>
        <taxon>Euheterodonta</taxon>
        <taxon>Imparidentia</taxon>
        <taxon>Neoheterodontei</taxon>
        <taxon>Myida</taxon>
        <taxon>Dreissenoidea</taxon>
        <taxon>Dreissenidae</taxon>
        <taxon>Dreissena</taxon>
    </lineage>
</organism>
<keyword evidence="1" id="KW-0472">Membrane</keyword>
<accession>A0A9D4FVS9</accession>
<keyword evidence="3" id="KW-1185">Reference proteome</keyword>
<proteinExistence type="predicted"/>
<reference evidence="2" key="1">
    <citation type="journal article" date="2019" name="bioRxiv">
        <title>The Genome of the Zebra Mussel, Dreissena polymorpha: A Resource for Invasive Species Research.</title>
        <authorList>
            <person name="McCartney M.A."/>
            <person name="Auch B."/>
            <person name="Kono T."/>
            <person name="Mallez S."/>
            <person name="Zhang Y."/>
            <person name="Obille A."/>
            <person name="Becker A."/>
            <person name="Abrahante J.E."/>
            <person name="Garbe J."/>
            <person name="Badalamenti J.P."/>
            <person name="Herman A."/>
            <person name="Mangelson H."/>
            <person name="Liachko I."/>
            <person name="Sullivan S."/>
            <person name="Sone E.D."/>
            <person name="Koren S."/>
            <person name="Silverstein K.A.T."/>
            <person name="Beckman K.B."/>
            <person name="Gohl D.M."/>
        </authorList>
    </citation>
    <scope>NUCLEOTIDE SEQUENCE</scope>
    <source>
        <strain evidence="2">Duluth1</strain>
        <tissue evidence="2">Whole animal</tissue>
    </source>
</reference>
<keyword evidence="1" id="KW-0812">Transmembrane</keyword>
<comment type="caution">
    <text evidence="2">The sequence shown here is derived from an EMBL/GenBank/DDBJ whole genome shotgun (WGS) entry which is preliminary data.</text>
</comment>
<evidence type="ECO:0000313" key="3">
    <source>
        <dbReference type="Proteomes" id="UP000828390"/>
    </source>
</evidence>
<dbReference type="EMBL" id="JAIWYP010000007">
    <property type="protein sequence ID" value="KAH3802817.1"/>
    <property type="molecule type" value="Genomic_DNA"/>
</dbReference>
<evidence type="ECO:0000256" key="1">
    <source>
        <dbReference type="SAM" id="Phobius"/>
    </source>
</evidence>
<evidence type="ECO:0000313" key="2">
    <source>
        <dbReference type="EMBL" id="KAH3802817.1"/>
    </source>
</evidence>
<sequence>MAYEDANNFSGIFPWTSLTAIPTERLLDLNDRYARALLPLTITFGFFMVLGFFGNLLIIVIFIKNESSDCSKNLDGRSRHVPDMSGNSWNSDVRNKFYDNSEHIRL</sequence>